<dbReference type="EMBL" id="QTSX02005010">
    <property type="protein sequence ID" value="KAJ9062375.1"/>
    <property type="molecule type" value="Genomic_DNA"/>
</dbReference>
<proteinExistence type="predicted"/>
<accession>A0ACC2SJD2</accession>
<dbReference type="Proteomes" id="UP001165960">
    <property type="component" value="Unassembled WGS sequence"/>
</dbReference>
<sequence>MTSVNEEQGKEAEAEGVSNPYVTFCKGCRIIIADSFTFLGFEDNLKMAIFYDKSDEILCGDELNLAKDGIDSGSTFKLLTCSVCKIEIGRIYNSTPQALDTIRDCYAFYNDMIDHYILGPSPEAASKYRYREQIMDTPTAHGLLVHTRKAQHVICKLHERIVHLEKLLDVSSPFHAPSNQQEILDENASSQLPCVSKINESSETSNVSSSQDPSIPKPKRGRPPKKANVSQN</sequence>
<name>A0ACC2SJD2_9FUNG</name>
<protein>
    <submittedName>
        <fullName evidence="1">Protein Mis18-alpha</fullName>
    </submittedName>
</protein>
<comment type="caution">
    <text evidence="1">The sequence shown here is derived from an EMBL/GenBank/DDBJ whole genome shotgun (WGS) entry which is preliminary data.</text>
</comment>
<organism evidence="1 2">
    <name type="scientific">Entomophthora muscae</name>
    <dbReference type="NCBI Taxonomy" id="34485"/>
    <lineage>
        <taxon>Eukaryota</taxon>
        <taxon>Fungi</taxon>
        <taxon>Fungi incertae sedis</taxon>
        <taxon>Zoopagomycota</taxon>
        <taxon>Entomophthoromycotina</taxon>
        <taxon>Entomophthoromycetes</taxon>
        <taxon>Entomophthorales</taxon>
        <taxon>Entomophthoraceae</taxon>
        <taxon>Entomophthora</taxon>
    </lineage>
</organism>
<reference evidence="1" key="1">
    <citation type="submission" date="2022-04" db="EMBL/GenBank/DDBJ databases">
        <title>Genome of the entomopathogenic fungus Entomophthora muscae.</title>
        <authorList>
            <person name="Elya C."/>
            <person name="Lovett B.R."/>
            <person name="Lee E."/>
            <person name="Macias A.M."/>
            <person name="Hajek A.E."/>
            <person name="De Bivort B.L."/>
            <person name="Kasson M.T."/>
            <person name="De Fine Licht H.H."/>
            <person name="Stajich J.E."/>
        </authorList>
    </citation>
    <scope>NUCLEOTIDE SEQUENCE</scope>
    <source>
        <strain evidence="1">Berkeley</strain>
    </source>
</reference>
<evidence type="ECO:0000313" key="2">
    <source>
        <dbReference type="Proteomes" id="UP001165960"/>
    </source>
</evidence>
<evidence type="ECO:0000313" key="1">
    <source>
        <dbReference type="EMBL" id="KAJ9062375.1"/>
    </source>
</evidence>
<keyword evidence="2" id="KW-1185">Reference proteome</keyword>
<gene>
    <name evidence="1" type="primary">MIS18A</name>
    <name evidence="1" type="ORF">DSO57_1011515</name>
</gene>